<keyword evidence="2" id="KW-1185">Reference proteome</keyword>
<evidence type="ECO:0000313" key="2">
    <source>
        <dbReference type="Proteomes" id="UP000051682"/>
    </source>
</evidence>
<dbReference type="AlphaFoldDB" id="A0A0Q3P9C9"/>
<organism evidence="1 2">
    <name type="scientific">Chryseobacterium aquaticum</name>
    <dbReference type="NCBI Taxonomy" id="452084"/>
    <lineage>
        <taxon>Bacteria</taxon>
        <taxon>Pseudomonadati</taxon>
        <taxon>Bacteroidota</taxon>
        <taxon>Flavobacteriia</taxon>
        <taxon>Flavobacteriales</taxon>
        <taxon>Weeksellaceae</taxon>
        <taxon>Chryseobacterium group</taxon>
        <taxon>Chryseobacterium</taxon>
    </lineage>
</organism>
<reference evidence="1 2" key="1">
    <citation type="submission" date="2015-10" db="EMBL/GenBank/DDBJ databases">
        <title>Chryseobacterium aquaticum genome.</title>
        <authorList>
            <person name="Newman J.D."/>
            <person name="Ferguson M.B."/>
            <person name="Miller J.R."/>
        </authorList>
    </citation>
    <scope>NUCLEOTIDE SEQUENCE [LARGE SCALE GENOMIC DNA]</scope>
    <source>
        <strain evidence="1 2">KCTC 12483</strain>
    </source>
</reference>
<proteinExistence type="predicted"/>
<comment type="caution">
    <text evidence="1">The sequence shown here is derived from an EMBL/GenBank/DDBJ whole genome shotgun (WGS) entry which is preliminary data.</text>
</comment>
<gene>
    <name evidence="1" type="ORF">AR438_11090</name>
</gene>
<dbReference type="EMBL" id="LLYZ01000005">
    <property type="protein sequence ID" value="KQK26118.1"/>
    <property type="molecule type" value="Genomic_DNA"/>
</dbReference>
<evidence type="ECO:0008006" key="3">
    <source>
        <dbReference type="Google" id="ProtNLM"/>
    </source>
</evidence>
<accession>A0A0Q3P9C9</accession>
<dbReference type="Proteomes" id="UP000051682">
    <property type="component" value="Unassembled WGS sequence"/>
</dbReference>
<sequence length="198" mass="23040">MYKITPDNLTRIQLSIERIKNNTEDYDLDSVPIIIADVEHAQIISPENKVLERAYLTSFGAVKGNIIYDNSIFHLIVLNFEYIKMFDLNNEELDGVLSHELGHIFNKYKFEKVPTYLDLIGGKASIEDIEKIKKNNRNNNEFYADHFSKITRNSEGLIRCINKFIKSEIFDNEDLFTLRIAALNSDQIYRGEVHRAHL</sequence>
<evidence type="ECO:0000313" key="1">
    <source>
        <dbReference type="EMBL" id="KQK26118.1"/>
    </source>
</evidence>
<name>A0A0Q3P9C9_9FLAO</name>
<protein>
    <recommendedName>
        <fullName evidence="3">Peptidase M48 domain-containing protein</fullName>
    </recommendedName>
</protein>